<dbReference type="GO" id="GO:0046872">
    <property type="term" value="F:metal ion binding"/>
    <property type="evidence" value="ECO:0007669"/>
    <property type="project" value="UniProtKB-KW"/>
</dbReference>
<dbReference type="EMBL" id="DVGC01000001">
    <property type="protein sequence ID" value="HIR04387.1"/>
    <property type="molecule type" value="Genomic_DNA"/>
</dbReference>
<evidence type="ECO:0000259" key="12">
    <source>
        <dbReference type="Pfam" id="PF24621"/>
    </source>
</evidence>
<keyword evidence="4 9" id="KW-0547">Nucleotide-binding</keyword>
<protein>
    <recommendedName>
        <fullName evidence="9 10">3-dehydroquinate synthase</fullName>
        <shortName evidence="9">DHQS</shortName>
        <ecNumber evidence="9 10">4.2.3.4</ecNumber>
    </recommendedName>
</protein>
<evidence type="ECO:0000256" key="7">
    <source>
        <dbReference type="ARBA" id="ARBA00023239"/>
    </source>
</evidence>
<comment type="caution">
    <text evidence="13">The sequence shown here is derived from an EMBL/GenBank/DDBJ whole genome shotgun (WGS) entry which is preliminary data.</text>
</comment>
<keyword evidence="9" id="KW-0963">Cytoplasm</keyword>
<evidence type="ECO:0000313" key="13">
    <source>
        <dbReference type="EMBL" id="HIR04387.1"/>
    </source>
</evidence>
<keyword evidence="5 9" id="KW-0862">Zinc</keyword>
<keyword evidence="8 9" id="KW-0170">Cobalt</keyword>
<evidence type="ECO:0000256" key="8">
    <source>
        <dbReference type="ARBA" id="ARBA00023285"/>
    </source>
</evidence>
<evidence type="ECO:0000256" key="9">
    <source>
        <dbReference type="HAMAP-Rule" id="MF_00110"/>
    </source>
</evidence>
<dbReference type="NCBIfam" id="TIGR01357">
    <property type="entry name" value="aroB"/>
    <property type="match status" value="1"/>
</dbReference>
<feature type="binding site" evidence="9">
    <location>
        <position position="268"/>
    </location>
    <ligand>
        <name>Zn(2+)</name>
        <dbReference type="ChEBI" id="CHEBI:29105"/>
    </ligand>
</feature>
<keyword evidence="3 9" id="KW-0479">Metal-binding</keyword>
<comment type="subcellular location">
    <subcellularLocation>
        <location evidence="9">Cytoplasm</location>
    </subcellularLocation>
</comment>
<dbReference type="GO" id="GO:0009073">
    <property type="term" value="P:aromatic amino acid family biosynthetic process"/>
    <property type="evidence" value="ECO:0007669"/>
    <property type="project" value="UniProtKB-KW"/>
</dbReference>
<comment type="cofactor">
    <cofactor evidence="9">
        <name>Co(2+)</name>
        <dbReference type="ChEBI" id="CHEBI:48828"/>
    </cofactor>
    <cofactor evidence="9">
        <name>Zn(2+)</name>
        <dbReference type="ChEBI" id="CHEBI:29105"/>
    </cofactor>
    <text evidence="9">Binds 1 divalent metal cation per subunit. Can use either Co(2+) or Zn(2+).</text>
</comment>
<gene>
    <name evidence="9 13" type="primary">aroB</name>
    <name evidence="13" type="ORF">IAB28_00210</name>
</gene>
<dbReference type="FunFam" id="3.40.50.1970:FF:000007">
    <property type="entry name" value="Pentafunctional AROM polypeptide"/>
    <property type="match status" value="1"/>
</dbReference>
<dbReference type="InterPro" id="IPR050071">
    <property type="entry name" value="Dehydroquinate_synthase"/>
</dbReference>
<evidence type="ECO:0000256" key="6">
    <source>
        <dbReference type="ARBA" id="ARBA00023027"/>
    </source>
</evidence>
<comment type="function">
    <text evidence="9">Catalyzes the conversion of 3-deoxy-D-arabino-heptulosonate 7-phosphate (DAHP) to dehydroquinate (DHQ).</text>
</comment>
<dbReference type="InterPro" id="IPR030960">
    <property type="entry name" value="DHQS/DOIS_N"/>
</dbReference>
<feature type="domain" description="3-dehydroquinate synthase C-terminal" evidence="12">
    <location>
        <begin position="186"/>
        <end position="328"/>
    </location>
</feature>
<dbReference type="GO" id="GO:0003856">
    <property type="term" value="F:3-dehydroquinate synthase activity"/>
    <property type="evidence" value="ECO:0007669"/>
    <property type="project" value="UniProtKB-UniRule"/>
</dbReference>
<comment type="pathway">
    <text evidence="9">Metabolic intermediate biosynthesis; chorismate biosynthesis; chorismate from D-erythrose 4-phosphate and phosphoenolpyruvate: step 2/7.</text>
</comment>
<dbReference type="GO" id="GO:0000166">
    <property type="term" value="F:nucleotide binding"/>
    <property type="evidence" value="ECO:0007669"/>
    <property type="project" value="UniProtKB-KW"/>
</dbReference>
<evidence type="ECO:0000259" key="11">
    <source>
        <dbReference type="Pfam" id="PF01761"/>
    </source>
</evidence>
<dbReference type="Gene3D" id="1.20.1090.10">
    <property type="entry name" value="Dehydroquinate synthase-like - alpha domain"/>
    <property type="match status" value="1"/>
</dbReference>
<dbReference type="InterPro" id="IPR056179">
    <property type="entry name" value="DHQS_C"/>
</dbReference>
<comment type="cofactor">
    <cofactor evidence="2">
        <name>Zn(2+)</name>
        <dbReference type="ChEBI" id="CHEBI:29105"/>
    </cofactor>
</comment>
<dbReference type="GO" id="GO:0008652">
    <property type="term" value="P:amino acid biosynthetic process"/>
    <property type="evidence" value="ECO:0007669"/>
    <property type="project" value="UniProtKB-KW"/>
</dbReference>
<evidence type="ECO:0000256" key="5">
    <source>
        <dbReference type="ARBA" id="ARBA00022833"/>
    </source>
</evidence>
<keyword evidence="6 9" id="KW-0520">NAD</keyword>
<feature type="binding site" evidence="9">
    <location>
        <position position="252"/>
    </location>
    <ligand>
        <name>Zn(2+)</name>
        <dbReference type="ChEBI" id="CHEBI:29105"/>
    </ligand>
</feature>
<dbReference type="GO" id="GO:0009423">
    <property type="term" value="P:chorismate biosynthetic process"/>
    <property type="evidence" value="ECO:0007669"/>
    <property type="project" value="UniProtKB-UniRule"/>
</dbReference>
<feature type="domain" description="3-dehydroquinate synthase N-terminal" evidence="11">
    <location>
        <begin position="72"/>
        <end position="184"/>
    </location>
</feature>
<evidence type="ECO:0000313" key="14">
    <source>
        <dbReference type="Proteomes" id="UP000824250"/>
    </source>
</evidence>
<name>A0A9D1A295_9FIRM</name>
<dbReference type="EC" id="4.2.3.4" evidence="9 10"/>
<keyword evidence="7 9" id="KW-0456">Lyase</keyword>
<dbReference type="Gene3D" id="3.40.50.1970">
    <property type="match status" value="1"/>
</dbReference>
<dbReference type="HAMAP" id="MF_00110">
    <property type="entry name" value="DHQ_synthase"/>
    <property type="match status" value="1"/>
</dbReference>
<dbReference type="InterPro" id="IPR016037">
    <property type="entry name" value="DHQ_synth_AroB"/>
</dbReference>
<evidence type="ECO:0000256" key="2">
    <source>
        <dbReference type="ARBA" id="ARBA00001947"/>
    </source>
</evidence>
<reference evidence="13" key="2">
    <citation type="journal article" date="2021" name="PeerJ">
        <title>Extensive microbial diversity within the chicken gut microbiome revealed by metagenomics and culture.</title>
        <authorList>
            <person name="Gilroy R."/>
            <person name="Ravi A."/>
            <person name="Getino M."/>
            <person name="Pursley I."/>
            <person name="Horton D.L."/>
            <person name="Alikhan N.F."/>
            <person name="Baker D."/>
            <person name="Gharbi K."/>
            <person name="Hall N."/>
            <person name="Watson M."/>
            <person name="Adriaenssens E.M."/>
            <person name="Foster-Nyarko E."/>
            <person name="Jarju S."/>
            <person name="Secka A."/>
            <person name="Antonio M."/>
            <person name="Oren A."/>
            <person name="Chaudhuri R.R."/>
            <person name="La Ragione R."/>
            <person name="Hildebrand F."/>
            <person name="Pallen M.J."/>
        </authorList>
    </citation>
    <scope>NUCLEOTIDE SEQUENCE</scope>
    <source>
        <strain evidence="13">CHK180-2868</strain>
    </source>
</reference>
<reference evidence="13" key="1">
    <citation type="submission" date="2020-10" db="EMBL/GenBank/DDBJ databases">
        <authorList>
            <person name="Gilroy R."/>
        </authorList>
    </citation>
    <scope>NUCLEOTIDE SEQUENCE</scope>
    <source>
        <strain evidence="13">CHK180-2868</strain>
    </source>
</reference>
<feature type="binding site" evidence="9">
    <location>
        <position position="189"/>
    </location>
    <ligand>
        <name>Zn(2+)</name>
        <dbReference type="ChEBI" id="CHEBI:29105"/>
    </ligand>
</feature>
<proteinExistence type="inferred from homology"/>
<dbReference type="SUPFAM" id="SSF56796">
    <property type="entry name" value="Dehydroquinate synthase-like"/>
    <property type="match status" value="1"/>
</dbReference>
<dbReference type="PANTHER" id="PTHR43622:SF1">
    <property type="entry name" value="3-DEHYDROQUINATE SYNTHASE"/>
    <property type="match status" value="1"/>
</dbReference>
<dbReference type="CDD" id="cd08195">
    <property type="entry name" value="DHQS"/>
    <property type="match status" value="1"/>
</dbReference>
<dbReference type="Proteomes" id="UP000824250">
    <property type="component" value="Unassembled WGS sequence"/>
</dbReference>
<evidence type="ECO:0000256" key="1">
    <source>
        <dbReference type="ARBA" id="ARBA00001911"/>
    </source>
</evidence>
<dbReference type="Pfam" id="PF01761">
    <property type="entry name" value="DHQ_synthase"/>
    <property type="match status" value="1"/>
</dbReference>
<accession>A0A9D1A295</accession>
<comment type="caution">
    <text evidence="9">Lacks conserved residue(s) required for the propagation of feature annotation.</text>
</comment>
<keyword evidence="9" id="KW-0057">Aromatic amino acid biosynthesis</keyword>
<feature type="binding site" evidence="9">
    <location>
        <begin position="110"/>
        <end position="114"/>
    </location>
    <ligand>
        <name>NAD(+)</name>
        <dbReference type="ChEBI" id="CHEBI:57540"/>
    </ligand>
</feature>
<feature type="binding site" evidence="9">
    <location>
        <position position="147"/>
    </location>
    <ligand>
        <name>NAD(+)</name>
        <dbReference type="ChEBI" id="CHEBI:57540"/>
    </ligand>
</feature>
<dbReference type="Pfam" id="PF24621">
    <property type="entry name" value="DHQS_C"/>
    <property type="match status" value="1"/>
</dbReference>
<dbReference type="InterPro" id="IPR030963">
    <property type="entry name" value="DHQ_synth_fam"/>
</dbReference>
<evidence type="ECO:0000256" key="4">
    <source>
        <dbReference type="ARBA" id="ARBA00022741"/>
    </source>
</evidence>
<comment type="catalytic activity">
    <reaction evidence="9">
        <text>7-phospho-2-dehydro-3-deoxy-D-arabino-heptonate = 3-dehydroquinate + phosphate</text>
        <dbReference type="Rhea" id="RHEA:21968"/>
        <dbReference type="ChEBI" id="CHEBI:32364"/>
        <dbReference type="ChEBI" id="CHEBI:43474"/>
        <dbReference type="ChEBI" id="CHEBI:58394"/>
        <dbReference type="EC" id="4.2.3.4"/>
    </reaction>
</comment>
<evidence type="ECO:0000256" key="10">
    <source>
        <dbReference type="NCBIfam" id="TIGR01357"/>
    </source>
</evidence>
<dbReference type="AlphaFoldDB" id="A0A9D1A295"/>
<dbReference type="GO" id="GO:0005737">
    <property type="term" value="C:cytoplasm"/>
    <property type="evidence" value="ECO:0007669"/>
    <property type="project" value="UniProtKB-SubCell"/>
</dbReference>
<feature type="binding site" evidence="9">
    <location>
        <begin position="134"/>
        <end position="135"/>
    </location>
    <ligand>
        <name>NAD(+)</name>
        <dbReference type="ChEBI" id="CHEBI:57540"/>
    </ligand>
</feature>
<keyword evidence="9" id="KW-0028">Amino-acid biosynthesis</keyword>
<dbReference type="PANTHER" id="PTHR43622">
    <property type="entry name" value="3-DEHYDROQUINATE SYNTHASE"/>
    <property type="match status" value="1"/>
</dbReference>
<evidence type="ECO:0000256" key="3">
    <source>
        <dbReference type="ARBA" id="ARBA00022723"/>
    </source>
</evidence>
<organism evidence="13 14">
    <name type="scientific">Candidatus Copromonas faecavium</name>
    <name type="common">nom. illeg.</name>
    <dbReference type="NCBI Taxonomy" id="2840740"/>
    <lineage>
        <taxon>Bacteria</taxon>
        <taxon>Bacillati</taxon>
        <taxon>Bacillota</taxon>
        <taxon>Clostridia</taxon>
        <taxon>Lachnospirales</taxon>
        <taxon>Lachnospiraceae</taxon>
        <taxon>Candidatus Copromonas (nom. illeg.)</taxon>
    </lineage>
</organism>
<comment type="cofactor">
    <cofactor evidence="1 9">
        <name>NAD(+)</name>
        <dbReference type="ChEBI" id="CHEBI:57540"/>
    </cofactor>
</comment>
<sequence>MEKMERIPVSQNGNHMYDIVLDRSFQGLQRELKALGTESRKLCIVTDTNVAPLYLQEILDITAGCCRQADSLVIPAGEEHKNLDTVRTVYEFLIERHYDRKDLLVALGGGVVGDLCGFAAATYLRGVGFVQIPTTLLSQVDSSIGGKTGVDFDAYKNMVGAFHMPRLVYANVSALKTLPALQFSSGMGEVIKHGLIRDREYFDWILSHERDILAHDPETLALMIQGSCLIKREVVELDPTEQNERAALNFGHTLGHAIEKLKQFSMPHGLCVALGALAAMRLCVNRGMVSEADTEAYRGALRAFDLPQTVSSLKEDDVLAATKSDKKMEAGIIKFILLNGVGHAYIDRTVTEDEMRQALHEIMR</sequence>
<comment type="similarity">
    <text evidence="9">Belongs to the sugar phosphate cyclases superfamily. Dehydroquinate synthase family.</text>
</comment>
<dbReference type="PIRSF" id="PIRSF001455">
    <property type="entry name" value="DHQ_synth"/>
    <property type="match status" value="1"/>
</dbReference>
<feature type="binding site" evidence="9">
    <location>
        <position position="156"/>
    </location>
    <ligand>
        <name>NAD(+)</name>
        <dbReference type="ChEBI" id="CHEBI:57540"/>
    </ligand>
</feature>